<dbReference type="InterPro" id="IPR001080">
    <property type="entry name" value="3Fe4S_ferredoxin"/>
</dbReference>
<evidence type="ECO:0000256" key="8">
    <source>
        <dbReference type="RuleBase" id="RU368020"/>
    </source>
</evidence>
<evidence type="ECO:0000256" key="4">
    <source>
        <dbReference type="ARBA" id="ARBA00022982"/>
    </source>
</evidence>
<dbReference type="GO" id="GO:0005506">
    <property type="term" value="F:iron ion binding"/>
    <property type="evidence" value="ECO:0007669"/>
    <property type="project" value="UniProtKB-UniRule"/>
</dbReference>
<name>A0A6I4M675_9ACTN</name>
<dbReference type="GO" id="GO:0009055">
    <property type="term" value="F:electron transfer activity"/>
    <property type="evidence" value="ECO:0007669"/>
    <property type="project" value="UniProtKB-UniRule"/>
</dbReference>
<sequence>MAARVAVDRALCLGSGMCLVYAPGTFEHDDQAKAVVREPAGDPADVVETAVEACPTGALSLLPEQDGA</sequence>
<evidence type="ECO:0000313" key="9">
    <source>
        <dbReference type="EMBL" id="MVZ99824.1"/>
    </source>
</evidence>
<keyword evidence="10" id="KW-1185">Reference proteome</keyword>
<evidence type="ECO:0000256" key="7">
    <source>
        <dbReference type="ARBA" id="ARBA00023291"/>
    </source>
</evidence>
<proteinExistence type="predicted"/>
<dbReference type="EMBL" id="WBMS02000003">
    <property type="protein sequence ID" value="MVZ99824.1"/>
    <property type="molecule type" value="Genomic_DNA"/>
</dbReference>
<keyword evidence="6 8" id="KW-0411">Iron-sulfur</keyword>
<keyword evidence="5 8" id="KW-0408">Iron</keyword>
<protein>
    <recommendedName>
        <fullName evidence="8">Ferredoxin</fullName>
    </recommendedName>
</protein>
<dbReference type="PANTHER" id="PTHR36923">
    <property type="entry name" value="FERREDOXIN"/>
    <property type="match status" value="1"/>
</dbReference>
<dbReference type="PANTHER" id="PTHR36923:SF3">
    <property type="entry name" value="FERREDOXIN"/>
    <property type="match status" value="1"/>
</dbReference>
<reference evidence="9" key="1">
    <citation type="submission" date="2019-12" db="EMBL/GenBank/DDBJ databases">
        <title>Actinomadura physcomitrii sp. nov., a novel actinomycete isolated from moss [Physcomitrium sphaericum (Ludw) Fuernr].</title>
        <authorList>
            <person name="Zhuang X."/>
        </authorList>
    </citation>
    <scope>NUCLEOTIDE SEQUENCE [LARGE SCALE GENOMIC DNA]</scope>
    <source>
        <strain evidence="9">LD22</strain>
    </source>
</reference>
<keyword evidence="4 8" id="KW-0249">Electron transport</keyword>
<comment type="cofactor">
    <cofactor evidence="1">
        <name>[3Fe-4S] cluster</name>
        <dbReference type="ChEBI" id="CHEBI:21137"/>
    </cofactor>
</comment>
<evidence type="ECO:0000256" key="2">
    <source>
        <dbReference type="ARBA" id="ARBA00022448"/>
    </source>
</evidence>
<evidence type="ECO:0000256" key="3">
    <source>
        <dbReference type="ARBA" id="ARBA00022723"/>
    </source>
</evidence>
<evidence type="ECO:0000313" key="10">
    <source>
        <dbReference type="Proteomes" id="UP000462055"/>
    </source>
</evidence>
<accession>A0A6I4M675</accession>
<comment type="function">
    <text evidence="8">Ferredoxins are iron-sulfur proteins that transfer electrons in a wide variety of metabolic reactions.</text>
</comment>
<keyword evidence="7" id="KW-0003">3Fe-4S</keyword>
<dbReference type="Pfam" id="PF13370">
    <property type="entry name" value="Fer4_13"/>
    <property type="match status" value="1"/>
</dbReference>
<evidence type="ECO:0000256" key="5">
    <source>
        <dbReference type="ARBA" id="ARBA00023004"/>
    </source>
</evidence>
<keyword evidence="3 8" id="KW-0479">Metal-binding</keyword>
<dbReference type="InterPro" id="IPR051269">
    <property type="entry name" value="Fe-S_cluster_ET"/>
</dbReference>
<gene>
    <name evidence="9" type="ORF">F8568_005410</name>
</gene>
<dbReference type="AlphaFoldDB" id="A0A6I4M675"/>
<organism evidence="9 10">
    <name type="scientific">Actinomadura physcomitrii</name>
    <dbReference type="NCBI Taxonomy" id="2650748"/>
    <lineage>
        <taxon>Bacteria</taxon>
        <taxon>Bacillati</taxon>
        <taxon>Actinomycetota</taxon>
        <taxon>Actinomycetes</taxon>
        <taxon>Streptosporangiales</taxon>
        <taxon>Thermomonosporaceae</taxon>
        <taxon>Actinomadura</taxon>
    </lineage>
</organism>
<dbReference type="GO" id="GO:0051538">
    <property type="term" value="F:3 iron, 4 sulfur cluster binding"/>
    <property type="evidence" value="ECO:0007669"/>
    <property type="project" value="UniProtKB-KW"/>
</dbReference>
<dbReference type="SUPFAM" id="SSF54862">
    <property type="entry name" value="4Fe-4S ferredoxins"/>
    <property type="match status" value="1"/>
</dbReference>
<dbReference type="Gene3D" id="3.30.70.20">
    <property type="match status" value="1"/>
</dbReference>
<dbReference type="RefSeq" id="WP_151591982.1">
    <property type="nucleotide sequence ID" value="NZ_WBMS02000003.1"/>
</dbReference>
<evidence type="ECO:0000256" key="6">
    <source>
        <dbReference type="ARBA" id="ARBA00023014"/>
    </source>
</evidence>
<comment type="caution">
    <text evidence="9">The sequence shown here is derived from an EMBL/GenBank/DDBJ whole genome shotgun (WGS) entry which is preliminary data.</text>
</comment>
<dbReference type="Proteomes" id="UP000462055">
    <property type="component" value="Unassembled WGS sequence"/>
</dbReference>
<keyword evidence="2 8" id="KW-0813">Transport</keyword>
<evidence type="ECO:0000256" key="1">
    <source>
        <dbReference type="ARBA" id="ARBA00001927"/>
    </source>
</evidence>
<dbReference type="PRINTS" id="PR00352">
    <property type="entry name" value="3FE4SFRDOXIN"/>
</dbReference>